<dbReference type="InterPro" id="IPR028920">
    <property type="entry name" value="Tox-ART-HYD1_dom"/>
</dbReference>
<evidence type="ECO:0000313" key="2">
    <source>
        <dbReference type="EMBL" id="KAH3768186.1"/>
    </source>
</evidence>
<accession>A0A9D4IAL1</accession>
<feature type="domain" description="Tox-ART-HYD1" evidence="1">
    <location>
        <begin position="5"/>
        <end position="72"/>
    </location>
</feature>
<keyword evidence="3" id="KW-1185">Reference proteome</keyword>
<reference evidence="2" key="1">
    <citation type="journal article" date="2019" name="bioRxiv">
        <title>The Genome of the Zebra Mussel, Dreissena polymorpha: A Resource for Invasive Species Research.</title>
        <authorList>
            <person name="McCartney M.A."/>
            <person name="Auch B."/>
            <person name="Kono T."/>
            <person name="Mallez S."/>
            <person name="Zhang Y."/>
            <person name="Obille A."/>
            <person name="Becker A."/>
            <person name="Abrahante J.E."/>
            <person name="Garbe J."/>
            <person name="Badalamenti J.P."/>
            <person name="Herman A."/>
            <person name="Mangelson H."/>
            <person name="Liachko I."/>
            <person name="Sullivan S."/>
            <person name="Sone E.D."/>
            <person name="Koren S."/>
            <person name="Silverstein K.A.T."/>
            <person name="Beckman K.B."/>
            <person name="Gohl D.M."/>
        </authorList>
    </citation>
    <scope>NUCLEOTIDE SEQUENCE</scope>
    <source>
        <strain evidence="2">Duluth1</strain>
        <tissue evidence="2">Whole animal</tissue>
    </source>
</reference>
<evidence type="ECO:0000259" key="1">
    <source>
        <dbReference type="Pfam" id="PF15633"/>
    </source>
</evidence>
<protein>
    <recommendedName>
        <fullName evidence="1">Tox-ART-HYD1 domain-containing protein</fullName>
    </recommendedName>
</protein>
<sequence length="139" mass="16241">MVIYYHHTNAEATEKILESQVLKQSSDIFGTGVFLSKMGPGTSFEKLFVNNYEDNYLSSSRMKSFIRVKGKDADVCFELHLPDDVCENFVEKYDYEYEAENEEKKKEKRRLGVTDVYMFKGGIDLSGIDFIIYWRNKTQ</sequence>
<dbReference type="AlphaFoldDB" id="A0A9D4IAL1"/>
<dbReference type="EMBL" id="JAIWYP010000009">
    <property type="protein sequence ID" value="KAH3768186.1"/>
    <property type="molecule type" value="Genomic_DNA"/>
</dbReference>
<reference evidence="2" key="2">
    <citation type="submission" date="2020-11" db="EMBL/GenBank/DDBJ databases">
        <authorList>
            <person name="McCartney M.A."/>
            <person name="Auch B."/>
            <person name="Kono T."/>
            <person name="Mallez S."/>
            <person name="Becker A."/>
            <person name="Gohl D.M."/>
            <person name="Silverstein K.A.T."/>
            <person name="Koren S."/>
            <person name="Bechman K.B."/>
            <person name="Herman A."/>
            <person name="Abrahante J.E."/>
            <person name="Garbe J."/>
        </authorList>
    </citation>
    <scope>NUCLEOTIDE SEQUENCE</scope>
    <source>
        <strain evidence="2">Duluth1</strain>
        <tissue evidence="2">Whole animal</tissue>
    </source>
</reference>
<comment type="caution">
    <text evidence="2">The sequence shown here is derived from an EMBL/GenBank/DDBJ whole genome shotgun (WGS) entry which is preliminary data.</text>
</comment>
<dbReference type="Pfam" id="PF15633">
    <property type="entry name" value="Tox-ART-HYD1"/>
    <property type="match status" value="1"/>
</dbReference>
<name>A0A9D4IAL1_DREPO</name>
<organism evidence="2 3">
    <name type="scientific">Dreissena polymorpha</name>
    <name type="common">Zebra mussel</name>
    <name type="synonym">Mytilus polymorpha</name>
    <dbReference type="NCBI Taxonomy" id="45954"/>
    <lineage>
        <taxon>Eukaryota</taxon>
        <taxon>Metazoa</taxon>
        <taxon>Spiralia</taxon>
        <taxon>Lophotrochozoa</taxon>
        <taxon>Mollusca</taxon>
        <taxon>Bivalvia</taxon>
        <taxon>Autobranchia</taxon>
        <taxon>Heteroconchia</taxon>
        <taxon>Euheterodonta</taxon>
        <taxon>Imparidentia</taxon>
        <taxon>Neoheterodontei</taxon>
        <taxon>Myida</taxon>
        <taxon>Dreissenoidea</taxon>
        <taxon>Dreissenidae</taxon>
        <taxon>Dreissena</taxon>
    </lineage>
</organism>
<dbReference type="Proteomes" id="UP000828390">
    <property type="component" value="Unassembled WGS sequence"/>
</dbReference>
<proteinExistence type="predicted"/>
<gene>
    <name evidence="2" type="ORF">DPMN_169398</name>
</gene>
<evidence type="ECO:0000313" key="3">
    <source>
        <dbReference type="Proteomes" id="UP000828390"/>
    </source>
</evidence>